<dbReference type="HOGENOM" id="CLU_002101_0_0_1"/>
<protein>
    <submittedName>
        <fullName evidence="2">Uncharacterized protein</fullName>
    </submittedName>
</protein>
<feature type="region of interest" description="Disordered" evidence="1">
    <location>
        <begin position="666"/>
        <end position="685"/>
    </location>
</feature>
<keyword evidence="3" id="KW-1185">Reference proteome</keyword>
<dbReference type="PANTHER" id="PTHR46579">
    <property type="entry name" value="F5/8 TYPE C DOMAIN-CONTAINING PROTEIN-RELATED"/>
    <property type="match status" value="1"/>
</dbReference>
<dbReference type="OrthoDB" id="3247418at2759"/>
<sequence length="1087" mass="121263">MNRTTVTDRLRKTEARKRPSQPGRSVPSPTKARLEGLAQRRAGFLAETGAHRSSDTAPEGNDIQPHFTSQQQAHITLTEPENTNIIPQHGLSHDMEQLHSSLAALSMSKARRQGFPPAVTCTSTSPEFYDTSRFYIPTTLSQVASSALVSSFNALASNLFCGTPLKLSAANLAASKQIRQLTLVEARGLGGTTPMDEKCVDSSPADIRTVYRMFETLDPKLTVYACCPISGCSTIYPPIEGERGVLEYPVQCSQVKFGKTCGEMLVKDCAVVNGQSTPRPLKPYSYHHFNDHVAAMLSRPSIEEAIESYARTGGLEAELTDIISSQVLRGFQDASGRPFLRDDGSELCLVWAFAADWFNPHSNKASGKAVSTGVMAMICLSLPPTLRYLEENIYLVGVIPGPREPALDAINHFMTPLMHDLKASYECGVYYSRTFKHSAGRTSFSCVIPVIADTLASKKVTGHCGHGGKYFCSRCRLPRSEIDNVDPSSWPPGLTRAEHEAHAETWRAACNKSRQESLVKAHGVRWSALLLLPYWQPSDWSITEGVHVLLLGVTARHCRDLLGLNFGNLPQEDDDESPSLERMEHARRVFANGSPSQLHKLNIDALKQLCIEGGLSLPPRKKGRRSKKVYIAVLLDDSSTVPRSSDDDFDLGTFFDGHLKEAHISPTSLKKTSGGNSGEDDLASTPPEVITQQTLMAIRKHIEETLRPDWQAHLPADFGSPAHGKLKADQWRTALEFDIPVSLVQVLASHKSTGNVEEDARLHQVVEHTFDLAMALAWGLSRRTSKFHAERYSFYMQRYLIGIQTLFPEYNLKPNHHYALHISDILILFGPLHGTWAFSLERLIGRLQKLNTNSKIGDMENTAMHMFCRRSNFIRLMESPDCPSSIVEAWSTFRSRLDLGDLDRGFPCPKRSTEAGICSGRIQGTLDCEIQQKFESKFRPRNNVGPRVYFNPETAQRFRSYECRSLRYTDFQTSEKHSLVYFATTSGVKSKDGANLYPGQIRQIFQHSHLVSGTHLFTDIFIAIHVYIPVEMTKNPFAPFVDFRAAIFHLDPSPVVEVIRASQIQCHANQRPWDSTSVVMRAIDRDY</sequence>
<accession>A0A067TVJ7</accession>
<feature type="compositionally biased region" description="Basic and acidic residues" evidence="1">
    <location>
        <begin position="1"/>
        <end position="17"/>
    </location>
</feature>
<dbReference type="AlphaFoldDB" id="A0A067TVJ7"/>
<dbReference type="Pfam" id="PF02992">
    <property type="entry name" value="Transposase_21"/>
    <property type="match status" value="1"/>
</dbReference>
<name>A0A067TVJ7_GALM3</name>
<feature type="region of interest" description="Disordered" evidence="1">
    <location>
        <begin position="49"/>
        <end position="72"/>
    </location>
</feature>
<gene>
    <name evidence="2" type="ORF">GALMADRAFT_238766</name>
</gene>
<dbReference type="PANTHER" id="PTHR46579:SF2">
    <property type="entry name" value="C2H2-TYPE DOMAIN-CONTAINING PROTEIN"/>
    <property type="match status" value="1"/>
</dbReference>
<dbReference type="EMBL" id="KL142369">
    <property type="protein sequence ID" value="KDR83008.1"/>
    <property type="molecule type" value="Genomic_DNA"/>
</dbReference>
<dbReference type="Proteomes" id="UP000027222">
    <property type="component" value="Unassembled WGS sequence"/>
</dbReference>
<organism evidence="2 3">
    <name type="scientific">Galerina marginata (strain CBS 339.88)</name>
    <dbReference type="NCBI Taxonomy" id="685588"/>
    <lineage>
        <taxon>Eukaryota</taxon>
        <taxon>Fungi</taxon>
        <taxon>Dikarya</taxon>
        <taxon>Basidiomycota</taxon>
        <taxon>Agaricomycotina</taxon>
        <taxon>Agaricomycetes</taxon>
        <taxon>Agaricomycetidae</taxon>
        <taxon>Agaricales</taxon>
        <taxon>Agaricineae</taxon>
        <taxon>Strophariaceae</taxon>
        <taxon>Galerina</taxon>
    </lineage>
</organism>
<evidence type="ECO:0000256" key="1">
    <source>
        <dbReference type="SAM" id="MobiDB-lite"/>
    </source>
</evidence>
<evidence type="ECO:0000313" key="2">
    <source>
        <dbReference type="EMBL" id="KDR83008.1"/>
    </source>
</evidence>
<evidence type="ECO:0000313" key="3">
    <source>
        <dbReference type="Proteomes" id="UP000027222"/>
    </source>
</evidence>
<proteinExistence type="predicted"/>
<dbReference type="InterPro" id="IPR004242">
    <property type="entry name" value="Transposase_21"/>
</dbReference>
<dbReference type="STRING" id="685588.A0A067TVJ7"/>
<feature type="region of interest" description="Disordered" evidence="1">
    <location>
        <begin position="1"/>
        <end position="35"/>
    </location>
</feature>
<reference evidence="3" key="1">
    <citation type="journal article" date="2014" name="Proc. Natl. Acad. Sci. U.S.A.">
        <title>Extensive sampling of basidiomycete genomes demonstrates inadequacy of the white-rot/brown-rot paradigm for wood decay fungi.</title>
        <authorList>
            <person name="Riley R."/>
            <person name="Salamov A.A."/>
            <person name="Brown D.W."/>
            <person name="Nagy L.G."/>
            <person name="Floudas D."/>
            <person name="Held B.W."/>
            <person name="Levasseur A."/>
            <person name="Lombard V."/>
            <person name="Morin E."/>
            <person name="Otillar R."/>
            <person name="Lindquist E.A."/>
            <person name="Sun H."/>
            <person name="LaButti K.M."/>
            <person name="Schmutz J."/>
            <person name="Jabbour D."/>
            <person name="Luo H."/>
            <person name="Baker S.E."/>
            <person name="Pisabarro A.G."/>
            <person name="Walton J.D."/>
            <person name="Blanchette R.A."/>
            <person name="Henrissat B."/>
            <person name="Martin F."/>
            <person name="Cullen D."/>
            <person name="Hibbett D.S."/>
            <person name="Grigoriev I.V."/>
        </authorList>
    </citation>
    <scope>NUCLEOTIDE SEQUENCE [LARGE SCALE GENOMIC DNA]</scope>
    <source>
        <strain evidence="3">CBS 339.88</strain>
    </source>
</reference>